<dbReference type="GO" id="GO:0005634">
    <property type="term" value="C:nucleus"/>
    <property type="evidence" value="ECO:0007669"/>
    <property type="project" value="TreeGrafter"/>
</dbReference>
<evidence type="ECO:0000313" key="7">
    <source>
        <dbReference type="Proteomes" id="UP000694843"/>
    </source>
</evidence>
<evidence type="ECO:0000256" key="3">
    <source>
        <dbReference type="ARBA" id="ARBA00022837"/>
    </source>
</evidence>
<keyword evidence="5 6" id="KW-0111">Calcium/phospholipid-binding</keyword>
<dbReference type="GO" id="GO:0005737">
    <property type="term" value="C:cytoplasm"/>
    <property type="evidence" value="ECO:0007669"/>
    <property type="project" value="TreeGrafter"/>
</dbReference>
<evidence type="ECO:0000256" key="6">
    <source>
        <dbReference type="RuleBase" id="RU003540"/>
    </source>
</evidence>
<evidence type="ECO:0000256" key="1">
    <source>
        <dbReference type="ARBA" id="ARBA00007831"/>
    </source>
</evidence>
<dbReference type="SMART" id="SM00335">
    <property type="entry name" value="ANX"/>
    <property type="match status" value="4"/>
</dbReference>
<dbReference type="GO" id="GO:0001786">
    <property type="term" value="F:phosphatidylserine binding"/>
    <property type="evidence" value="ECO:0007669"/>
    <property type="project" value="TreeGrafter"/>
</dbReference>
<dbReference type="OMA" id="MHEIARV"/>
<protein>
    <recommendedName>
        <fullName evidence="6">Annexin</fullName>
    </recommendedName>
</protein>
<comment type="similarity">
    <text evidence="1 6">Belongs to the annexin family.</text>
</comment>
<dbReference type="InterPro" id="IPR001464">
    <property type="entry name" value="Annexin"/>
</dbReference>
<dbReference type="FunFam" id="1.10.220.10:FF:000001">
    <property type="entry name" value="Annexin"/>
    <property type="match status" value="1"/>
</dbReference>
<dbReference type="GO" id="GO:0005886">
    <property type="term" value="C:plasma membrane"/>
    <property type="evidence" value="ECO:0007669"/>
    <property type="project" value="TreeGrafter"/>
</dbReference>
<dbReference type="FunFam" id="1.10.220.10:FF:000003">
    <property type="entry name" value="Annexin"/>
    <property type="match status" value="1"/>
</dbReference>
<dbReference type="InterPro" id="IPR018252">
    <property type="entry name" value="Annexin_repeat_CS"/>
</dbReference>
<dbReference type="FunFam" id="1.10.220.10:FF:000002">
    <property type="entry name" value="Annexin"/>
    <property type="match status" value="1"/>
</dbReference>
<gene>
    <name evidence="8" type="primary">LOC108671416</name>
</gene>
<comment type="domain">
    <text evidence="6">A pair of annexin repeats may form one binding site for calcium and phospholipid.</text>
</comment>
<name>A0A8B7NMM1_HYAAZ</name>
<dbReference type="PANTHER" id="PTHR10502:SF102">
    <property type="entry name" value="ANNEXIN B11"/>
    <property type="match status" value="1"/>
</dbReference>
<dbReference type="FunFam" id="1.10.220.10:FF:000004">
    <property type="entry name" value="Annexin"/>
    <property type="match status" value="1"/>
</dbReference>
<dbReference type="RefSeq" id="XP_018014451.1">
    <property type="nucleotide sequence ID" value="XM_018158962.2"/>
</dbReference>
<sequence>MAQPTLKHVGNFDPSTDAAMLRKAMKGLGTDEASIINILANRTSDQRQKISSAFKQEYGKDLAKELKKELSGHFERVVLALLVPTTELLADHVHEAFKGVGTNEDTLVEILCTRNNKEIKELKSVYEHKFDKSLQKSLEKETSGHFRSLLIAMTSGERDEGNIDLELAPKLAERLYQAGEGRDGTDEAEFIRILSSYSYPLLLAVFLAYKKTYDKSLTDAIKSEFVGNLQNGLLAVVSSIKNRPKFYAKCLHDAMEGIGTKDDALIRLVVTRAEIDLGTIKHEYEKKYGKSLESRIKSDTTGDYEKMLVALVDG</sequence>
<dbReference type="SUPFAM" id="SSF47874">
    <property type="entry name" value="Annexin"/>
    <property type="match status" value="1"/>
</dbReference>
<evidence type="ECO:0000256" key="4">
    <source>
        <dbReference type="ARBA" id="ARBA00023216"/>
    </source>
</evidence>
<dbReference type="PROSITE" id="PS51897">
    <property type="entry name" value="ANNEXIN_2"/>
    <property type="match status" value="4"/>
</dbReference>
<keyword evidence="2 6" id="KW-0677">Repeat</keyword>
<proteinExistence type="inferred from homology"/>
<dbReference type="Proteomes" id="UP000694843">
    <property type="component" value="Unplaced"/>
</dbReference>
<dbReference type="OrthoDB" id="37886at2759"/>
<dbReference type="PROSITE" id="PS00223">
    <property type="entry name" value="ANNEXIN_1"/>
    <property type="match status" value="3"/>
</dbReference>
<dbReference type="GO" id="GO:0005509">
    <property type="term" value="F:calcium ion binding"/>
    <property type="evidence" value="ECO:0007669"/>
    <property type="project" value="InterPro"/>
</dbReference>
<evidence type="ECO:0000256" key="5">
    <source>
        <dbReference type="ARBA" id="ARBA00023302"/>
    </source>
</evidence>
<dbReference type="PANTHER" id="PTHR10502">
    <property type="entry name" value="ANNEXIN"/>
    <property type="match status" value="1"/>
</dbReference>
<dbReference type="Pfam" id="PF00191">
    <property type="entry name" value="Annexin"/>
    <property type="match status" value="4"/>
</dbReference>
<dbReference type="KEGG" id="hazt:108671416"/>
<reference evidence="8" key="1">
    <citation type="submission" date="2025-08" db="UniProtKB">
        <authorList>
            <consortium name="RefSeq"/>
        </authorList>
    </citation>
    <scope>IDENTIFICATION</scope>
    <source>
        <tissue evidence="8">Whole organism</tissue>
    </source>
</reference>
<dbReference type="GO" id="GO:0005544">
    <property type="term" value="F:calcium-dependent phospholipid binding"/>
    <property type="evidence" value="ECO:0007669"/>
    <property type="project" value="UniProtKB-KW"/>
</dbReference>
<dbReference type="PRINTS" id="PR00196">
    <property type="entry name" value="ANNEXIN"/>
</dbReference>
<dbReference type="GO" id="GO:0012506">
    <property type="term" value="C:vesicle membrane"/>
    <property type="evidence" value="ECO:0007669"/>
    <property type="project" value="TreeGrafter"/>
</dbReference>
<dbReference type="InterPro" id="IPR018502">
    <property type="entry name" value="Annexin_repeat"/>
</dbReference>
<keyword evidence="4 6" id="KW-0041">Annexin</keyword>
<dbReference type="InterPro" id="IPR037104">
    <property type="entry name" value="Annexin_sf"/>
</dbReference>
<evidence type="ECO:0000313" key="8">
    <source>
        <dbReference type="RefSeq" id="XP_018014451.1"/>
    </source>
</evidence>
<dbReference type="GeneID" id="108671416"/>
<organism evidence="7 8">
    <name type="scientific">Hyalella azteca</name>
    <name type="common">Amphipod</name>
    <dbReference type="NCBI Taxonomy" id="294128"/>
    <lineage>
        <taxon>Eukaryota</taxon>
        <taxon>Metazoa</taxon>
        <taxon>Ecdysozoa</taxon>
        <taxon>Arthropoda</taxon>
        <taxon>Crustacea</taxon>
        <taxon>Multicrustacea</taxon>
        <taxon>Malacostraca</taxon>
        <taxon>Eumalacostraca</taxon>
        <taxon>Peracarida</taxon>
        <taxon>Amphipoda</taxon>
        <taxon>Senticaudata</taxon>
        <taxon>Talitrida</taxon>
        <taxon>Talitroidea</taxon>
        <taxon>Hyalellidae</taxon>
        <taxon>Hyalella</taxon>
    </lineage>
</organism>
<keyword evidence="7" id="KW-1185">Reference proteome</keyword>
<accession>A0A8B7NMM1</accession>
<evidence type="ECO:0000256" key="2">
    <source>
        <dbReference type="ARBA" id="ARBA00022737"/>
    </source>
</evidence>
<dbReference type="Gene3D" id="1.10.220.10">
    <property type="entry name" value="Annexin"/>
    <property type="match status" value="4"/>
</dbReference>
<dbReference type="AlphaFoldDB" id="A0A8B7NMM1"/>
<keyword evidence="3 6" id="KW-0106">Calcium</keyword>